<dbReference type="HOGENOM" id="CLU_1233984_0_0_3"/>
<protein>
    <submittedName>
        <fullName evidence="1">Uncharacterized protein</fullName>
    </submittedName>
</protein>
<reference evidence="1 2" key="1">
    <citation type="submission" date="2012-06" db="EMBL/GenBank/DDBJ databases">
        <title>Finished chromosome of genome of Cylindrospermum stagnale PCC 7417.</title>
        <authorList>
            <consortium name="US DOE Joint Genome Institute"/>
            <person name="Gugger M."/>
            <person name="Coursin T."/>
            <person name="Rippka R."/>
            <person name="Tandeau De Marsac N."/>
            <person name="Huntemann M."/>
            <person name="Wei C.-L."/>
            <person name="Han J."/>
            <person name="Detter J.C."/>
            <person name="Han C."/>
            <person name="Tapia R."/>
            <person name="Chen A."/>
            <person name="Kyrpides N."/>
            <person name="Mavromatis K."/>
            <person name="Markowitz V."/>
            <person name="Szeto E."/>
            <person name="Ivanova N."/>
            <person name="Pagani I."/>
            <person name="Pati A."/>
            <person name="Goodwin L."/>
            <person name="Nordberg H.P."/>
            <person name="Cantor M.N."/>
            <person name="Hua S.X."/>
            <person name="Woyke T."/>
            <person name="Kerfeld C.A."/>
        </authorList>
    </citation>
    <scope>NUCLEOTIDE SEQUENCE [LARGE SCALE GENOMIC DNA]</scope>
    <source>
        <strain evidence="1 2">PCC 7417</strain>
    </source>
</reference>
<dbReference type="KEGG" id="csg:Cylst_2146"/>
<dbReference type="eggNOG" id="COG0457">
    <property type="taxonomic scope" value="Bacteria"/>
</dbReference>
<name>K9WVZ4_9NOST</name>
<proteinExistence type="predicted"/>
<dbReference type="OrthoDB" id="561288at2"/>
<dbReference type="AlphaFoldDB" id="K9WVZ4"/>
<sequence>MLRRLVQWLKKFFQRLFGGKRTHSQNRVNVQKELAPPLSDTDLEFLFTDLLEGVHQARGQGWAQKWLHNIEHRVPTERWVEWLQRFSEKLLASRTPNNELAARLVQLGDLGVGEVGDVAYNIGMQLLTRIQGEPIWEYEGPDAFAATFLGQDTSIELEESLPGEDLQTVTLDELFLMLQQDENLRQQVAEQLAIETDDPEVLIQALIDQLQANGESAPEEEEEELPRDN</sequence>
<evidence type="ECO:0000313" key="1">
    <source>
        <dbReference type="EMBL" id="AFZ24383.1"/>
    </source>
</evidence>
<dbReference type="Proteomes" id="UP000010475">
    <property type="component" value="Chromosome"/>
</dbReference>
<dbReference type="EMBL" id="CP003642">
    <property type="protein sequence ID" value="AFZ24383.1"/>
    <property type="molecule type" value="Genomic_DNA"/>
</dbReference>
<dbReference type="STRING" id="56107.Cylst_2146"/>
<organism evidence="1 2">
    <name type="scientific">Cylindrospermum stagnale PCC 7417</name>
    <dbReference type="NCBI Taxonomy" id="56107"/>
    <lineage>
        <taxon>Bacteria</taxon>
        <taxon>Bacillati</taxon>
        <taxon>Cyanobacteriota</taxon>
        <taxon>Cyanophyceae</taxon>
        <taxon>Nostocales</taxon>
        <taxon>Nostocaceae</taxon>
        <taxon>Cylindrospermum</taxon>
    </lineage>
</organism>
<keyword evidence="2" id="KW-1185">Reference proteome</keyword>
<accession>K9WVZ4</accession>
<dbReference type="RefSeq" id="WP_015207638.1">
    <property type="nucleotide sequence ID" value="NC_019757.1"/>
</dbReference>
<evidence type="ECO:0000313" key="2">
    <source>
        <dbReference type="Proteomes" id="UP000010475"/>
    </source>
</evidence>
<dbReference type="PATRIC" id="fig|56107.3.peg.2370"/>
<gene>
    <name evidence="1" type="ORF">Cylst_2146</name>
</gene>